<dbReference type="EMBL" id="JBHSAP010000002">
    <property type="protein sequence ID" value="MFC4075251.1"/>
    <property type="molecule type" value="Genomic_DNA"/>
</dbReference>
<evidence type="ECO:0000259" key="2">
    <source>
        <dbReference type="Pfam" id="PF03432"/>
    </source>
</evidence>
<name>A0ABV8JDF7_9BACL</name>
<accession>A0ABV8JDF7</accession>
<proteinExistence type="predicted"/>
<dbReference type="RefSeq" id="WP_380700989.1">
    <property type="nucleotide sequence ID" value="NZ_JBHSAP010000002.1"/>
</dbReference>
<feature type="domain" description="MobA/VirD2-like nuclease" evidence="2">
    <location>
        <begin position="54"/>
        <end position="154"/>
    </location>
</feature>
<organism evidence="3 4">
    <name type="scientific">Salinithrix halophila</name>
    <dbReference type="NCBI Taxonomy" id="1485204"/>
    <lineage>
        <taxon>Bacteria</taxon>
        <taxon>Bacillati</taxon>
        <taxon>Bacillota</taxon>
        <taxon>Bacilli</taxon>
        <taxon>Bacillales</taxon>
        <taxon>Thermoactinomycetaceae</taxon>
        <taxon>Salinithrix</taxon>
    </lineage>
</organism>
<dbReference type="Proteomes" id="UP001595843">
    <property type="component" value="Unassembled WGS sequence"/>
</dbReference>
<gene>
    <name evidence="3" type="ORF">ACFOUO_00235</name>
</gene>
<feature type="compositionally biased region" description="Basic and acidic residues" evidence="1">
    <location>
        <begin position="212"/>
        <end position="231"/>
    </location>
</feature>
<keyword evidence="4" id="KW-1185">Reference proteome</keyword>
<evidence type="ECO:0000313" key="4">
    <source>
        <dbReference type="Proteomes" id="UP001595843"/>
    </source>
</evidence>
<evidence type="ECO:0000313" key="3">
    <source>
        <dbReference type="EMBL" id="MFC4075251.1"/>
    </source>
</evidence>
<sequence>MAANAKALRYITYNDSKGIHKAKEHIKYMEANRDHHRNNPHLFSMESDHVDRRQFFRRLEEQKPSPNVAVMHKMVITLSEQERNELQIDLRELGRDVMSRFSAKINRDIDWVGAIHDDRGHPHLHIAYRGRDKNGSRVFIGKAEINELKKIADEEKVRQAERNLGPEKAHRVMDRLQRIAEQEKNRERPSYERGMTGDIMQLIANQIQQAAREAEYDRERASKRSQREMKKEAKRRKNREQGMDR</sequence>
<dbReference type="Pfam" id="PF03432">
    <property type="entry name" value="Relaxase"/>
    <property type="match status" value="1"/>
</dbReference>
<feature type="region of interest" description="Disordered" evidence="1">
    <location>
        <begin position="207"/>
        <end position="245"/>
    </location>
</feature>
<dbReference type="InterPro" id="IPR005094">
    <property type="entry name" value="Endonuclease_MobA/VirD2"/>
</dbReference>
<comment type="caution">
    <text evidence="3">The sequence shown here is derived from an EMBL/GenBank/DDBJ whole genome shotgun (WGS) entry which is preliminary data.</text>
</comment>
<reference evidence="4" key="1">
    <citation type="journal article" date="2019" name="Int. J. Syst. Evol. Microbiol.">
        <title>The Global Catalogue of Microorganisms (GCM) 10K type strain sequencing project: providing services to taxonomists for standard genome sequencing and annotation.</title>
        <authorList>
            <consortium name="The Broad Institute Genomics Platform"/>
            <consortium name="The Broad Institute Genome Sequencing Center for Infectious Disease"/>
            <person name="Wu L."/>
            <person name="Ma J."/>
        </authorList>
    </citation>
    <scope>NUCLEOTIDE SEQUENCE [LARGE SCALE GENOMIC DNA]</scope>
    <source>
        <strain evidence="4">IBRC-M 10813</strain>
    </source>
</reference>
<evidence type="ECO:0000256" key="1">
    <source>
        <dbReference type="SAM" id="MobiDB-lite"/>
    </source>
</evidence>
<protein>
    <submittedName>
        <fullName evidence="3">Relaxase/mobilization nuclease domain-containing protein</fullName>
    </submittedName>
</protein>